<feature type="transmembrane region" description="Helical" evidence="1">
    <location>
        <begin position="111"/>
        <end position="131"/>
    </location>
</feature>
<feature type="transmembrane region" description="Helical" evidence="1">
    <location>
        <begin position="42"/>
        <end position="58"/>
    </location>
</feature>
<keyword evidence="1" id="KW-0472">Membrane</keyword>
<keyword evidence="4" id="KW-1185">Reference proteome</keyword>
<evidence type="ECO:0000313" key="4">
    <source>
        <dbReference type="Proteomes" id="UP000682134"/>
    </source>
</evidence>
<evidence type="ECO:0000313" key="3">
    <source>
        <dbReference type="EMBL" id="MBP0725444.1"/>
    </source>
</evidence>
<proteinExistence type="predicted"/>
<feature type="transmembrane region" description="Helical" evidence="1">
    <location>
        <begin position="12"/>
        <end position="30"/>
    </location>
</feature>
<evidence type="ECO:0000259" key="2">
    <source>
        <dbReference type="Pfam" id="PF09990"/>
    </source>
</evidence>
<dbReference type="Pfam" id="PF09990">
    <property type="entry name" value="DUF2231"/>
    <property type="match status" value="1"/>
</dbReference>
<dbReference type="EMBL" id="JAGIYQ010000005">
    <property type="protein sequence ID" value="MBP0725444.1"/>
    <property type="molecule type" value="Genomic_DNA"/>
</dbReference>
<sequence>MLTEVIQHIHPIIVHFPIAIITIAFLYDVFNAFREGAFLPERGLALWIIAVIGAWISVGTGPEEHAHGNTIYLGIHSTLADITAIIVSVIAAYRLWLTITNRKVLFQKLKYLYLIISVVAVVFIFSVGYYGGKMVYEDGIGVKVNNTYVNPSR</sequence>
<feature type="domain" description="DUF2231" evidence="2">
    <location>
        <begin position="9"/>
        <end position="143"/>
    </location>
</feature>
<dbReference type="AlphaFoldDB" id="A0A940NNK4"/>
<dbReference type="RefSeq" id="WP_209405003.1">
    <property type="nucleotide sequence ID" value="NZ_JAGIYQ010000005.1"/>
</dbReference>
<accession>A0A940NNK4</accession>
<protein>
    <recommendedName>
        <fullName evidence="2">DUF2231 domain-containing protein</fullName>
    </recommendedName>
</protein>
<dbReference type="Proteomes" id="UP000682134">
    <property type="component" value="Unassembled WGS sequence"/>
</dbReference>
<feature type="transmembrane region" description="Helical" evidence="1">
    <location>
        <begin position="78"/>
        <end position="99"/>
    </location>
</feature>
<evidence type="ECO:0000256" key="1">
    <source>
        <dbReference type="SAM" id="Phobius"/>
    </source>
</evidence>
<dbReference type="InterPro" id="IPR019251">
    <property type="entry name" value="DUF2231_TM"/>
</dbReference>
<keyword evidence="1" id="KW-1133">Transmembrane helix</keyword>
<keyword evidence="1" id="KW-0812">Transmembrane</keyword>
<organism evidence="3 4">
    <name type="scientific">Gottfriedia endophytica</name>
    <dbReference type="NCBI Taxonomy" id="2820819"/>
    <lineage>
        <taxon>Bacteria</taxon>
        <taxon>Bacillati</taxon>
        <taxon>Bacillota</taxon>
        <taxon>Bacilli</taxon>
        <taxon>Bacillales</taxon>
        <taxon>Bacillaceae</taxon>
        <taxon>Gottfriedia</taxon>
    </lineage>
</organism>
<comment type="caution">
    <text evidence="3">The sequence shown here is derived from an EMBL/GenBank/DDBJ whole genome shotgun (WGS) entry which is preliminary data.</text>
</comment>
<reference evidence="3" key="1">
    <citation type="submission" date="2021-04" db="EMBL/GenBank/DDBJ databases">
        <title>Genome seq and assembly of Bacillus sp.</title>
        <authorList>
            <person name="Chhetri G."/>
        </authorList>
    </citation>
    <scope>NUCLEOTIDE SEQUENCE</scope>
    <source>
        <strain evidence="3">RG28</strain>
    </source>
</reference>
<name>A0A940NNK4_9BACI</name>
<gene>
    <name evidence="3" type="ORF">J5Y03_09610</name>
</gene>